<keyword evidence="2" id="KW-1185">Reference proteome</keyword>
<proteinExistence type="predicted"/>
<organism evidence="1 2">
    <name type="scientific">Vanilla planifolia</name>
    <name type="common">Vanilla</name>
    <dbReference type="NCBI Taxonomy" id="51239"/>
    <lineage>
        <taxon>Eukaryota</taxon>
        <taxon>Viridiplantae</taxon>
        <taxon>Streptophyta</taxon>
        <taxon>Embryophyta</taxon>
        <taxon>Tracheophyta</taxon>
        <taxon>Spermatophyta</taxon>
        <taxon>Magnoliopsida</taxon>
        <taxon>Liliopsida</taxon>
        <taxon>Asparagales</taxon>
        <taxon>Orchidaceae</taxon>
        <taxon>Vanilloideae</taxon>
        <taxon>Vanilleae</taxon>
        <taxon>Vanilla</taxon>
    </lineage>
</organism>
<accession>A0A835VHF9</accession>
<evidence type="ECO:0000313" key="2">
    <source>
        <dbReference type="Proteomes" id="UP000636800"/>
    </source>
</evidence>
<gene>
    <name evidence="1" type="ORF">HPP92_001861</name>
</gene>
<dbReference type="AlphaFoldDB" id="A0A835VHF9"/>
<name>A0A835VHF9_VANPL</name>
<dbReference type="OrthoDB" id="8693905at2759"/>
<reference evidence="1 2" key="1">
    <citation type="journal article" date="2020" name="Nat. Food">
        <title>A phased Vanilla planifolia genome enables genetic improvement of flavour and production.</title>
        <authorList>
            <person name="Hasing T."/>
            <person name="Tang H."/>
            <person name="Brym M."/>
            <person name="Khazi F."/>
            <person name="Huang T."/>
            <person name="Chambers A.H."/>
        </authorList>
    </citation>
    <scope>NUCLEOTIDE SEQUENCE [LARGE SCALE GENOMIC DNA]</scope>
    <source>
        <tissue evidence="1">Leaf</tissue>
    </source>
</reference>
<dbReference type="EMBL" id="JADCNL010000001">
    <property type="protein sequence ID" value="KAG0497170.1"/>
    <property type="molecule type" value="Genomic_DNA"/>
</dbReference>
<protein>
    <submittedName>
        <fullName evidence="1">Uncharacterized protein</fullName>
    </submittedName>
</protein>
<comment type="caution">
    <text evidence="1">The sequence shown here is derived from an EMBL/GenBank/DDBJ whole genome shotgun (WGS) entry which is preliminary data.</text>
</comment>
<sequence>MDRWIFSVNALKASLSKASWDAVVTSFSGYYCNNIVKTWIISKYLKRWSEMSNEISLEDVKSLVLGTLKGGTLEQILNDVFGGIADGVVKIDQFKLRKGLLASLMTMKTIRAKINSSSLHKNGTGDKRSLEDLTIVARYSLSIPKP</sequence>
<dbReference type="Proteomes" id="UP000636800">
    <property type="component" value="Chromosome 1"/>
</dbReference>
<evidence type="ECO:0000313" key="1">
    <source>
        <dbReference type="EMBL" id="KAG0497170.1"/>
    </source>
</evidence>